<evidence type="ECO:0000313" key="3">
    <source>
        <dbReference type="Proteomes" id="UP001163046"/>
    </source>
</evidence>
<dbReference type="Proteomes" id="UP001163046">
    <property type="component" value="Unassembled WGS sequence"/>
</dbReference>
<proteinExistence type="predicted"/>
<dbReference type="EMBL" id="MU825893">
    <property type="protein sequence ID" value="KAJ7383886.1"/>
    <property type="molecule type" value="Genomic_DNA"/>
</dbReference>
<keyword evidence="3" id="KW-1185">Reference proteome</keyword>
<gene>
    <name evidence="2" type="ORF">OS493_025210</name>
</gene>
<evidence type="ECO:0000256" key="1">
    <source>
        <dbReference type="SAM" id="MobiDB-lite"/>
    </source>
</evidence>
<dbReference type="OrthoDB" id="7593692at2759"/>
<evidence type="ECO:0000313" key="2">
    <source>
        <dbReference type="EMBL" id="KAJ7383886.1"/>
    </source>
</evidence>
<accession>A0A9W9ZLU1</accession>
<feature type="region of interest" description="Disordered" evidence="1">
    <location>
        <begin position="71"/>
        <end position="98"/>
    </location>
</feature>
<name>A0A9W9ZLU1_9CNID</name>
<sequence length="254" mass="28492">MPTPQYAYASVCLRLSMPTPTPQYVPASVRLRLSTPTPQYAYAVYPCHCGKAFNRQDNWLRHQTTCPKRLDSQSQLGAYTPSRPTSKTSTAPSSPELETMEEVYMIPQNDMNRLVQFYKGEFPDNALLTKAARLAATKHKLAAYLSRPATLVIAKTNPISHELTKAAKGPGTKLERRLKQGAPGINRLARIVKQHDIDYSHANSIQDKWKADAKMIKAIDKLPGKKTTTERLVIKIMQTKKKLKLLTTVLFVIS</sequence>
<comment type="caution">
    <text evidence="2">The sequence shown here is derived from an EMBL/GenBank/DDBJ whole genome shotgun (WGS) entry which is preliminary data.</text>
</comment>
<protein>
    <submittedName>
        <fullName evidence="2">Uncharacterized protein</fullName>
    </submittedName>
</protein>
<dbReference type="AlphaFoldDB" id="A0A9W9ZLU1"/>
<reference evidence="2" key="1">
    <citation type="submission" date="2023-01" db="EMBL/GenBank/DDBJ databases">
        <title>Genome assembly of the deep-sea coral Lophelia pertusa.</title>
        <authorList>
            <person name="Herrera S."/>
            <person name="Cordes E."/>
        </authorList>
    </citation>
    <scope>NUCLEOTIDE SEQUENCE</scope>
    <source>
        <strain evidence="2">USNM1676648</strain>
        <tissue evidence="2">Polyp</tissue>
    </source>
</reference>
<organism evidence="2 3">
    <name type="scientific">Desmophyllum pertusum</name>
    <dbReference type="NCBI Taxonomy" id="174260"/>
    <lineage>
        <taxon>Eukaryota</taxon>
        <taxon>Metazoa</taxon>
        <taxon>Cnidaria</taxon>
        <taxon>Anthozoa</taxon>
        <taxon>Hexacorallia</taxon>
        <taxon>Scleractinia</taxon>
        <taxon>Caryophylliina</taxon>
        <taxon>Caryophylliidae</taxon>
        <taxon>Desmophyllum</taxon>
    </lineage>
</organism>
<feature type="compositionally biased region" description="Low complexity" evidence="1">
    <location>
        <begin position="80"/>
        <end position="95"/>
    </location>
</feature>